<proteinExistence type="inferred from homology"/>
<dbReference type="CDD" id="cd00340">
    <property type="entry name" value="GSH_Peroxidase"/>
    <property type="match status" value="1"/>
</dbReference>
<name>A0ABV7YUE7_9BACT</name>
<dbReference type="GO" id="GO:0004601">
    <property type="term" value="F:peroxidase activity"/>
    <property type="evidence" value="ECO:0007669"/>
    <property type="project" value="UniProtKB-KW"/>
</dbReference>
<dbReference type="RefSeq" id="WP_379836935.1">
    <property type="nucleotide sequence ID" value="NZ_JBHRYQ010000001.1"/>
</dbReference>
<reference evidence="6" key="1">
    <citation type="journal article" date="2019" name="Int. J. Syst. Evol. Microbiol.">
        <title>The Global Catalogue of Microorganisms (GCM) 10K type strain sequencing project: providing services to taxonomists for standard genome sequencing and annotation.</title>
        <authorList>
            <consortium name="The Broad Institute Genomics Platform"/>
            <consortium name="The Broad Institute Genome Sequencing Center for Infectious Disease"/>
            <person name="Wu L."/>
            <person name="Ma J."/>
        </authorList>
    </citation>
    <scope>NUCLEOTIDE SEQUENCE [LARGE SCALE GENOMIC DNA]</scope>
    <source>
        <strain evidence="6">CECT 7956</strain>
    </source>
</reference>
<dbReference type="InterPro" id="IPR000889">
    <property type="entry name" value="Glutathione_peroxidase"/>
</dbReference>
<organism evidence="5 6">
    <name type="scientific">Lacihabitans lacunae</name>
    <dbReference type="NCBI Taxonomy" id="1028214"/>
    <lineage>
        <taxon>Bacteria</taxon>
        <taxon>Pseudomonadati</taxon>
        <taxon>Bacteroidota</taxon>
        <taxon>Cytophagia</taxon>
        <taxon>Cytophagales</taxon>
        <taxon>Leadbetterellaceae</taxon>
        <taxon>Lacihabitans</taxon>
    </lineage>
</organism>
<dbReference type="Proteomes" id="UP001595616">
    <property type="component" value="Unassembled WGS sequence"/>
</dbReference>
<gene>
    <name evidence="5" type="ORF">ACFOOI_08270</name>
</gene>
<dbReference type="PANTHER" id="PTHR11592:SF134">
    <property type="entry name" value="PHOSPHOLIPID HYDROPEROXIDE GLUTATHIONE PEROXIDASE"/>
    <property type="match status" value="1"/>
</dbReference>
<sequence length="199" mass="22603">MKTALLVGGVLALAAFFKRNTISNLLSDKNQIKTSTGNMEYLGSFYDFKIKSLDNNDLDLSRYRGKKVVLVNVASKCGFTPQYADWEKFHETYGDKIVVIGIPANNFMSQEPGSNSEIAEFCQKNYGVNFQMTEKVEVIGEKQHPLYQWLSKKNQNGWNDQAPTWNFCKYVINEEGKVTHFFASKILPTSEEFKKAVGI</sequence>
<comment type="similarity">
    <text evidence="1 4">Belongs to the glutathione peroxidase family.</text>
</comment>
<dbReference type="PANTHER" id="PTHR11592">
    <property type="entry name" value="GLUTATHIONE PEROXIDASE"/>
    <property type="match status" value="1"/>
</dbReference>
<keyword evidence="6" id="KW-1185">Reference proteome</keyword>
<dbReference type="Gene3D" id="3.40.30.10">
    <property type="entry name" value="Glutaredoxin"/>
    <property type="match status" value="1"/>
</dbReference>
<dbReference type="PRINTS" id="PR01011">
    <property type="entry name" value="GLUTPROXDASE"/>
</dbReference>
<keyword evidence="3 4" id="KW-0560">Oxidoreductase</keyword>
<dbReference type="PROSITE" id="PS51355">
    <property type="entry name" value="GLUTATHIONE_PEROXID_3"/>
    <property type="match status" value="1"/>
</dbReference>
<dbReference type="SUPFAM" id="SSF52833">
    <property type="entry name" value="Thioredoxin-like"/>
    <property type="match status" value="1"/>
</dbReference>
<evidence type="ECO:0000256" key="1">
    <source>
        <dbReference type="ARBA" id="ARBA00006926"/>
    </source>
</evidence>
<comment type="caution">
    <text evidence="5">The sequence shown here is derived from an EMBL/GenBank/DDBJ whole genome shotgun (WGS) entry which is preliminary data.</text>
</comment>
<evidence type="ECO:0000313" key="6">
    <source>
        <dbReference type="Proteomes" id="UP001595616"/>
    </source>
</evidence>
<dbReference type="InterPro" id="IPR029759">
    <property type="entry name" value="GPX_AS"/>
</dbReference>
<evidence type="ECO:0000313" key="5">
    <source>
        <dbReference type="EMBL" id="MFC3810645.1"/>
    </source>
</evidence>
<dbReference type="EMBL" id="JBHRYQ010000001">
    <property type="protein sequence ID" value="MFC3810645.1"/>
    <property type="molecule type" value="Genomic_DNA"/>
</dbReference>
<evidence type="ECO:0000256" key="2">
    <source>
        <dbReference type="ARBA" id="ARBA00022559"/>
    </source>
</evidence>
<evidence type="ECO:0000256" key="4">
    <source>
        <dbReference type="RuleBase" id="RU000499"/>
    </source>
</evidence>
<dbReference type="Pfam" id="PF00255">
    <property type="entry name" value="GSHPx"/>
    <property type="match status" value="1"/>
</dbReference>
<accession>A0ABV7YUE7</accession>
<dbReference type="PROSITE" id="PS00460">
    <property type="entry name" value="GLUTATHIONE_PEROXID_1"/>
    <property type="match status" value="1"/>
</dbReference>
<evidence type="ECO:0000256" key="3">
    <source>
        <dbReference type="ARBA" id="ARBA00023002"/>
    </source>
</evidence>
<protein>
    <recommendedName>
        <fullName evidence="4">Glutathione peroxidase</fullName>
    </recommendedName>
</protein>
<dbReference type="InterPro" id="IPR036249">
    <property type="entry name" value="Thioredoxin-like_sf"/>
</dbReference>
<keyword evidence="2 4" id="KW-0575">Peroxidase</keyword>